<keyword evidence="4" id="KW-1185">Reference proteome</keyword>
<feature type="transmembrane region" description="Helical" evidence="1">
    <location>
        <begin position="112"/>
        <end position="130"/>
    </location>
</feature>
<feature type="transmembrane region" description="Helical" evidence="1">
    <location>
        <begin position="81"/>
        <end position="100"/>
    </location>
</feature>
<feature type="domain" description="DUF2231" evidence="2">
    <location>
        <begin position="9"/>
        <end position="133"/>
    </location>
</feature>
<reference evidence="4" key="1">
    <citation type="journal article" date="2019" name="Int. J. Syst. Evol. Microbiol.">
        <title>The Global Catalogue of Microorganisms (GCM) 10K type strain sequencing project: providing services to taxonomists for standard genome sequencing and annotation.</title>
        <authorList>
            <consortium name="The Broad Institute Genomics Platform"/>
            <consortium name="The Broad Institute Genome Sequencing Center for Infectious Disease"/>
            <person name="Wu L."/>
            <person name="Ma J."/>
        </authorList>
    </citation>
    <scope>NUCLEOTIDE SEQUENCE [LARGE SCALE GENOMIC DNA]</scope>
    <source>
        <strain evidence="4">CCM 7526</strain>
    </source>
</reference>
<organism evidence="3 4">
    <name type="scientific">Actinoplanes sichuanensis</name>
    <dbReference type="NCBI Taxonomy" id="512349"/>
    <lineage>
        <taxon>Bacteria</taxon>
        <taxon>Bacillati</taxon>
        <taxon>Actinomycetota</taxon>
        <taxon>Actinomycetes</taxon>
        <taxon>Micromonosporales</taxon>
        <taxon>Micromonosporaceae</taxon>
        <taxon>Actinoplanes</taxon>
    </lineage>
</organism>
<accession>A0ABW4AJ25</accession>
<name>A0ABW4AJ25_9ACTN</name>
<evidence type="ECO:0000256" key="1">
    <source>
        <dbReference type="SAM" id="Phobius"/>
    </source>
</evidence>
<dbReference type="RefSeq" id="WP_317793553.1">
    <property type="nucleotide sequence ID" value="NZ_AP028461.1"/>
</dbReference>
<dbReference type="Proteomes" id="UP001597183">
    <property type="component" value="Unassembled WGS sequence"/>
</dbReference>
<keyword evidence="1" id="KW-1133">Transmembrane helix</keyword>
<feature type="transmembrane region" description="Helical" evidence="1">
    <location>
        <begin position="12"/>
        <end position="33"/>
    </location>
</feature>
<feature type="transmembrane region" description="Helical" evidence="1">
    <location>
        <begin position="45"/>
        <end position="69"/>
    </location>
</feature>
<gene>
    <name evidence="3" type="ORF">ACFQ5G_35555</name>
</gene>
<proteinExistence type="predicted"/>
<keyword evidence="1" id="KW-0472">Membrane</keyword>
<dbReference type="Pfam" id="PF09990">
    <property type="entry name" value="DUF2231"/>
    <property type="match status" value="1"/>
</dbReference>
<evidence type="ECO:0000313" key="4">
    <source>
        <dbReference type="Proteomes" id="UP001597183"/>
    </source>
</evidence>
<dbReference type="EMBL" id="JBHTMK010000044">
    <property type="protein sequence ID" value="MFD1370684.1"/>
    <property type="molecule type" value="Genomic_DNA"/>
</dbReference>
<evidence type="ECO:0000259" key="2">
    <source>
        <dbReference type="Pfam" id="PF09990"/>
    </source>
</evidence>
<dbReference type="InterPro" id="IPR019251">
    <property type="entry name" value="DUF2231_TM"/>
</dbReference>
<keyword evidence="1" id="KW-0812">Transmembrane</keyword>
<evidence type="ECO:0000313" key="3">
    <source>
        <dbReference type="EMBL" id="MFD1370684.1"/>
    </source>
</evidence>
<sequence length="147" mass="15502">MQSRLRLAGHGVQPLLLMFPLGLFWMAFVFDLATLLGAPALVGTLAYWNLVAGLVGGVPAVLAVGFDAFTAVGPRAARIGFFSLLLDVGVLIVFAVLTLMRVRDTDRAADPGLLLLEVAGLAVAAFGAWFGGRFGDPRAPVAEPLRR</sequence>
<protein>
    <submittedName>
        <fullName evidence="3">DUF2231 domain-containing protein</fullName>
    </submittedName>
</protein>
<comment type="caution">
    <text evidence="3">The sequence shown here is derived from an EMBL/GenBank/DDBJ whole genome shotgun (WGS) entry which is preliminary data.</text>
</comment>